<name>A0A3P7MZK1_DIBLA</name>
<feature type="region of interest" description="Disordered" evidence="1">
    <location>
        <begin position="171"/>
        <end position="263"/>
    </location>
</feature>
<evidence type="ECO:0000313" key="3">
    <source>
        <dbReference type="Proteomes" id="UP000281553"/>
    </source>
</evidence>
<keyword evidence="3" id="KW-1185">Reference proteome</keyword>
<feature type="compositionally biased region" description="Basic and acidic residues" evidence="1">
    <location>
        <begin position="203"/>
        <end position="212"/>
    </location>
</feature>
<protein>
    <submittedName>
        <fullName evidence="2">Uncharacterized protein</fullName>
    </submittedName>
</protein>
<dbReference type="Gene3D" id="3.30.70.330">
    <property type="match status" value="1"/>
</dbReference>
<dbReference type="InterPro" id="IPR012677">
    <property type="entry name" value="Nucleotide-bd_a/b_plait_sf"/>
</dbReference>
<organism evidence="2 3">
    <name type="scientific">Dibothriocephalus latus</name>
    <name type="common">Fish tapeworm</name>
    <name type="synonym">Diphyllobothrium latum</name>
    <dbReference type="NCBI Taxonomy" id="60516"/>
    <lineage>
        <taxon>Eukaryota</taxon>
        <taxon>Metazoa</taxon>
        <taxon>Spiralia</taxon>
        <taxon>Lophotrochozoa</taxon>
        <taxon>Platyhelminthes</taxon>
        <taxon>Cestoda</taxon>
        <taxon>Eucestoda</taxon>
        <taxon>Diphyllobothriidea</taxon>
        <taxon>Diphyllobothriidae</taxon>
        <taxon>Dibothriocephalus</taxon>
    </lineage>
</organism>
<dbReference type="OrthoDB" id="5418203at2759"/>
<dbReference type="PANTHER" id="PTHR21678:SF7">
    <property type="entry name" value="COILED-COIL DOMAIN-CONTAINING PROTEIN R3HCC1L"/>
    <property type="match status" value="1"/>
</dbReference>
<dbReference type="Proteomes" id="UP000281553">
    <property type="component" value="Unassembled WGS sequence"/>
</dbReference>
<gene>
    <name evidence="2" type="ORF">DILT_LOCUS14352</name>
</gene>
<reference evidence="2 3" key="1">
    <citation type="submission" date="2018-11" db="EMBL/GenBank/DDBJ databases">
        <authorList>
            <consortium name="Pathogen Informatics"/>
        </authorList>
    </citation>
    <scope>NUCLEOTIDE SEQUENCE [LARGE SCALE GENOMIC DNA]</scope>
</reference>
<dbReference type="InterPro" id="IPR039884">
    <property type="entry name" value="R3HC1/R3HCL"/>
</dbReference>
<evidence type="ECO:0000256" key="1">
    <source>
        <dbReference type="SAM" id="MobiDB-lite"/>
    </source>
</evidence>
<feature type="compositionally biased region" description="Basic and acidic residues" evidence="1">
    <location>
        <begin position="182"/>
        <end position="194"/>
    </location>
</feature>
<dbReference type="PANTHER" id="PTHR21678">
    <property type="entry name" value="GROWTH INHIBITION AND DIFFERENTIATION RELATED PROTEIN 88"/>
    <property type="match status" value="1"/>
</dbReference>
<dbReference type="EMBL" id="UYRU01073880">
    <property type="protein sequence ID" value="VDN23961.1"/>
    <property type="molecule type" value="Genomic_DNA"/>
</dbReference>
<proteinExistence type="predicted"/>
<accession>A0A3P7MZK1</accession>
<dbReference type="AlphaFoldDB" id="A0A3P7MZK1"/>
<evidence type="ECO:0000313" key="2">
    <source>
        <dbReference type="EMBL" id="VDN23961.1"/>
    </source>
</evidence>
<sequence>MTTKTAARPKRPAMQIYVPPKLRTALERKSSCERLSEPVTANGDLYAETKDVQETKSPQADQHKLPAMQPQLRTAQERQNSCERLSEAAPVNRDLHAETGDVQETKSPQADQHKRPAMQVFLPPQLRIAQEHQSSCENLSEPALVNGDLLAETKDLQEPKLPQTDEHKRLAIHVPLQSQLPTEKERQNSSERLSEPAPVNGDLHAESKDVQETKSPQAEQHKRPAVRTYVPPQLRTAQARPSSSDDSSTSAQPAQTEPSFKSLKIKQKSKEAVAVAEADKLAQKLGTVSVSKATSSESAPAPLISGFEDNGLLVMESWEKPAVVKVPLGVASSKVLLPEPTLNYGELQHIIELYGFPPTLESSHLQTELRGFEDSGFVLKWVDDSHCLAVFSSPTEATTALTQISGILIKVGTPLR</sequence>
<feature type="region of interest" description="Disordered" evidence="1">
    <location>
        <begin position="28"/>
        <end position="96"/>
    </location>
</feature>